<dbReference type="Gene3D" id="3.40.1360.10">
    <property type="match status" value="1"/>
</dbReference>
<keyword evidence="7 11" id="KW-0460">Magnesium</keyword>
<dbReference type="Pfam" id="PF20768">
    <property type="entry name" value="Topo_VI_alpha"/>
    <property type="match status" value="1"/>
</dbReference>
<dbReference type="GO" id="GO:0005694">
    <property type="term" value="C:chromosome"/>
    <property type="evidence" value="ECO:0007669"/>
    <property type="project" value="InterPro"/>
</dbReference>
<feature type="domain" description="Topoisomerase 6 subunit A/Spo11 TOPRIM" evidence="15">
    <location>
        <begin position="204"/>
        <end position="374"/>
    </location>
</feature>
<feature type="binding site" evidence="11">
    <location>
        <position position="261"/>
    </location>
    <ligand>
        <name>Mg(2+)</name>
        <dbReference type="ChEBI" id="CHEBI:18420"/>
    </ligand>
</feature>
<evidence type="ECO:0000313" key="16">
    <source>
        <dbReference type="EMBL" id="AJB41098.1"/>
    </source>
</evidence>
<proteinExistence type="inferred from homology"/>
<dbReference type="AlphaFoldDB" id="A0A3G1A578"/>
<evidence type="ECO:0000256" key="1">
    <source>
        <dbReference type="ARBA" id="ARBA00000185"/>
    </source>
</evidence>
<reference evidence="17" key="1">
    <citation type="book" date="2010" name="EXTREMOPHILES" publisher="0:0-0">
        <title>Complete genome sequences of ten hyperthermophilic archaea reveal their metabolic capabilities and possible ecological roles.</title>
        <editorList>
            <person name="?"/>
        </editorList>
        <authorList>
            <person name="Ravin N.V."/>
            <person name="Mardanov A.V."/>
            <person name="Bonch-Osmolovskaya E.A."/>
            <person name="Skryabin K.G."/>
        </authorList>
    </citation>
    <scope>NUCLEOTIDE SEQUENCE [LARGE SCALE GENOMIC DNA]</scope>
    <source>
        <strain evidence="17">1505</strain>
    </source>
</reference>
<evidence type="ECO:0000256" key="3">
    <source>
        <dbReference type="ARBA" id="ARBA00006559"/>
    </source>
</evidence>
<evidence type="ECO:0000256" key="11">
    <source>
        <dbReference type="HAMAP-Rule" id="MF_00132"/>
    </source>
</evidence>
<comment type="similarity">
    <text evidence="3 11 12">Belongs to the TOP6A family.</text>
</comment>
<dbReference type="GeneID" id="25405490"/>
<evidence type="ECO:0000256" key="12">
    <source>
        <dbReference type="PROSITE-ProRule" id="PRU01385"/>
    </source>
</evidence>
<dbReference type="PRINTS" id="PR01552">
    <property type="entry name" value="TPISMRASE6A"/>
</dbReference>
<evidence type="ECO:0000256" key="10">
    <source>
        <dbReference type="ARBA" id="ARBA00023235"/>
    </source>
</evidence>
<comment type="cofactor">
    <cofactor evidence="2 11">
        <name>Mg(2+)</name>
        <dbReference type="ChEBI" id="CHEBI:18420"/>
    </cofactor>
</comment>
<dbReference type="HAMAP" id="MF_00132">
    <property type="entry name" value="Top6A"/>
    <property type="match status" value="1"/>
</dbReference>
<dbReference type="CDD" id="cd00223">
    <property type="entry name" value="TOPRIM_TopoIIB_SPO"/>
    <property type="match status" value="1"/>
</dbReference>
<accession>A0A3G1A578</accession>
<dbReference type="InterPro" id="IPR002815">
    <property type="entry name" value="Spo11/TopoVI_A"/>
</dbReference>
<evidence type="ECO:0000256" key="9">
    <source>
        <dbReference type="ARBA" id="ARBA00023125"/>
    </source>
</evidence>
<comment type="function">
    <text evidence="11">Relaxes both positive and negative superturns and exhibits a strong decatenase activity.</text>
</comment>
<organism evidence="16 17">
    <name type="scientific">Thermofilum adornatum 1505</name>
    <dbReference type="NCBI Taxonomy" id="697581"/>
    <lineage>
        <taxon>Archaea</taxon>
        <taxon>Thermoproteota</taxon>
        <taxon>Thermoprotei</taxon>
        <taxon>Thermofilales</taxon>
        <taxon>Thermofilaceae</taxon>
        <taxon>Thermofilum</taxon>
    </lineage>
</organism>
<dbReference type="STRING" id="697581.TCARB_0020"/>
<keyword evidence="5 11" id="KW-0547">Nucleotide-binding</keyword>
<dbReference type="NCBIfam" id="NF003336">
    <property type="entry name" value="PRK04342.1-5"/>
    <property type="match status" value="1"/>
</dbReference>
<dbReference type="GeneID" id="16573603"/>
<dbReference type="EC" id="5.6.2.2" evidence="11"/>
<keyword evidence="8 11" id="KW-0799">Topoisomerase</keyword>
<dbReference type="GO" id="GO:0005524">
    <property type="term" value="F:ATP binding"/>
    <property type="evidence" value="ECO:0007669"/>
    <property type="project" value="UniProtKB-KW"/>
</dbReference>
<dbReference type="InterPro" id="IPR034136">
    <property type="entry name" value="TOPRIM_Topo6A/Spo11"/>
</dbReference>
<evidence type="ECO:0000256" key="5">
    <source>
        <dbReference type="ARBA" id="ARBA00022741"/>
    </source>
</evidence>
<evidence type="ECO:0000256" key="8">
    <source>
        <dbReference type="ARBA" id="ARBA00023029"/>
    </source>
</evidence>
<evidence type="ECO:0000259" key="15">
    <source>
        <dbReference type="Pfam" id="PF21180"/>
    </source>
</evidence>
<dbReference type="GO" id="GO:0006260">
    <property type="term" value="P:DNA replication"/>
    <property type="evidence" value="ECO:0007669"/>
    <property type="project" value="UniProtKB-UniRule"/>
</dbReference>
<protein>
    <recommendedName>
        <fullName evidence="11">Type 2 DNA topoisomerase 6 subunit A</fullName>
        <ecNumber evidence="11">5.6.2.2</ecNumber>
    </recommendedName>
    <alternativeName>
        <fullName evidence="11">Type II DNA topoisomerase VI subunit A</fullName>
    </alternativeName>
</protein>
<dbReference type="InterPro" id="IPR004085">
    <property type="entry name" value="TopoVI_A"/>
</dbReference>
<dbReference type="Pfam" id="PF21180">
    <property type="entry name" value="TOP6A-Spo11_Toprim"/>
    <property type="match status" value="1"/>
</dbReference>
<dbReference type="InterPro" id="IPR013049">
    <property type="entry name" value="Spo11/TopoVI_A_N"/>
</dbReference>
<dbReference type="GO" id="GO:0006265">
    <property type="term" value="P:DNA topological change"/>
    <property type="evidence" value="ECO:0007669"/>
    <property type="project" value="UniProtKB-UniRule"/>
</dbReference>
<sequence>MPKNTQQAGKPISPSSEEVLARLEQLAKSIYDQIQSGKPPYLDIPVRTLANTIWDKKRKLLVLGPKTAKREFFDIGESKRFMQTILMLSLIVRARRENDYPTIRDLYYTGKHTIYYVNEYGKKVSEETWDDQRESNAVIQDIEVATGLLREHMGIMHDAKGRIVGNMIIRSKGTEIDLSRMGSGAWGIPSNVDQLEITKVEADYVLVVEKGAIFERLNEEEFWKKNKCILVTGKGQPDRSTRRMVRRLWEEFDLPVYILTDADSYGYYIYSVYRSGSISLSYESERLATPEARFLGVSTSDIERYKIPKNYIIKATERDIKRAKELMNYPWFKESKRWMEELQLFIERGEKIEIEALSGHGFKFLSNVYIPEKIANKEWII</sequence>
<evidence type="ECO:0000256" key="7">
    <source>
        <dbReference type="ARBA" id="ARBA00022842"/>
    </source>
</evidence>
<dbReference type="Pfam" id="PF04406">
    <property type="entry name" value="TP6A_N"/>
    <property type="match status" value="1"/>
</dbReference>
<evidence type="ECO:0000313" key="17">
    <source>
        <dbReference type="Proteomes" id="UP000266720"/>
    </source>
</evidence>
<comment type="subunit">
    <text evidence="11">Homodimer. Heterotetramer of two Top6A and two Top6B chains.</text>
</comment>
<feature type="domain" description="Spo11/DNA topoisomerase VI subunit A N-terminal" evidence="13">
    <location>
        <begin position="79"/>
        <end position="155"/>
    </location>
</feature>
<dbReference type="GO" id="GO:0003677">
    <property type="term" value="F:DNA binding"/>
    <property type="evidence" value="ECO:0007669"/>
    <property type="project" value="UniProtKB-UniRule"/>
</dbReference>
<evidence type="ECO:0000256" key="2">
    <source>
        <dbReference type="ARBA" id="ARBA00001946"/>
    </source>
</evidence>
<gene>
    <name evidence="11" type="primary">top6A</name>
    <name evidence="16" type="ORF">TCARB_0020</name>
</gene>
<dbReference type="Proteomes" id="UP000266720">
    <property type="component" value="Chromosome"/>
</dbReference>
<dbReference type="GO" id="GO:0000287">
    <property type="term" value="F:magnesium ion binding"/>
    <property type="evidence" value="ECO:0007669"/>
    <property type="project" value="UniProtKB-UniRule"/>
</dbReference>
<dbReference type="Gene3D" id="1.10.10.10">
    <property type="entry name" value="Winged helix-like DNA-binding domain superfamily/Winged helix DNA-binding domain"/>
    <property type="match status" value="1"/>
</dbReference>
<feature type="domain" description="Type II DNA topoisomerase VI subunit A all-beta" evidence="14">
    <location>
        <begin position="161"/>
        <end position="199"/>
    </location>
</feature>
<evidence type="ECO:0000259" key="13">
    <source>
        <dbReference type="Pfam" id="PF04406"/>
    </source>
</evidence>
<dbReference type="PRINTS" id="PR01550">
    <property type="entry name" value="TOP6AFAMILY"/>
</dbReference>
<dbReference type="InterPro" id="IPR036078">
    <property type="entry name" value="Spo11/TopoVI_A_sf"/>
</dbReference>
<dbReference type="PANTHER" id="PTHR10848:SF0">
    <property type="entry name" value="MEIOTIC RECOMBINATION PROTEIN SPO11"/>
    <property type="match status" value="1"/>
</dbReference>
<feature type="binding site" evidence="11">
    <location>
        <position position="209"/>
    </location>
    <ligand>
        <name>Mg(2+)</name>
        <dbReference type="ChEBI" id="CHEBI:18420"/>
    </ligand>
</feature>
<feature type="active site" description="O-(5'-phospho-DNA)-tyrosine intermediate" evidence="11 12">
    <location>
        <position position="108"/>
    </location>
</feature>
<evidence type="ECO:0000259" key="14">
    <source>
        <dbReference type="Pfam" id="PF20768"/>
    </source>
</evidence>
<keyword evidence="4 11" id="KW-0479">Metal-binding</keyword>
<name>A0A3G1A578_9CREN</name>
<dbReference type="SUPFAM" id="SSF56726">
    <property type="entry name" value="DNA topoisomerase IV, alpha subunit"/>
    <property type="match status" value="1"/>
</dbReference>
<dbReference type="EMBL" id="CP007493">
    <property type="protein sequence ID" value="AJB41098.1"/>
    <property type="molecule type" value="Genomic_DNA"/>
</dbReference>
<dbReference type="InterPro" id="IPR036388">
    <property type="entry name" value="WH-like_DNA-bd_sf"/>
</dbReference>
<evidence type="ECO:0000256" key="4">
    <source>
        <dbReference type="ARBA" id="ARBA00022723"/>
    </source>
</evidence>
<dbReference type="InterPro" id="IPR049333">
    <property type="entry name" value="Topo_VI_alpha"/>
</dbReference>
<keyword evidence="6 11" id="KW-0067">ATP-binding</keyword>
<comment type="catalytic activity">
    <reaction evidence="1 11 12">
        <text>ATP-dependent breakage, passage and rejoining of double-stranded DNA.</text>
        <dbReference type="EC" id="5.6.2.2"/>
    </reaction>
</comment>
<dbReference type="KEGG" id="tcb:TCARB_0020"/>
<dbReference type="GO" id="GO:0003918">
    <property type="term" value="F:DNA topoisomerase type II (double strand cut, ATP-hydrolyzing) activity"/>
    <property type="evidence" value="ECO:0007669"/>
    <property type="project" value="UniProtKB-UniRule"/>
</dbReference>
<dbReference type="PROSITE" id="PS52041">
    <property type="entry name" value="TOPO_IIB"/>
    <property type="match status" value="1"/>
</dbReference>
<keyword evidence="10 11" id="KW-0413">Isomerase</keyword>
<evidence type="ECO:0000256" key="6">
    <source>
        <dbReference type="ARBA" id="ARBA00022840"/>
    </source>
</evidence>
<keyword evidence="9 11" id="KW-0238">DNA-binding</keyword>
<dbReference type="RefSeq" id="WP_020962613.1">
    <property type="nucleotide sequence ID" value="NZ_CP007493.1"/>
</dbReference>
<dbReference type="PANTHER" id="PTHR10848">
    <property type="entry name" value="MEIOTIC RECOMBINATION PROTEIN SPO11"/>
    <property type="match status" value="1"/>
</dbReference>